<dbReference type="GO" id="GO:0005737">
    <property type="term" value="C:cytoplasm"/>
    <property type="evidence" value="ECO:0007669"/>
    <property type="project" value="TreeGrafter"/>
</dbReference>
<evidence type="ECO:0000313" key="17">
    <source>
        <dbReference type="Proteomes" id="UP000462760"/>
    </source>
</evidence>
<dbReference type="RefSeq" id="WP_154483872.1">
    <property type="nucleotide sequence ID" value="NZ_JBCLQA010000008.1"/>
</dbReference>
<keyword evidence="8 12" id="KW-0808">Transferase</keyword>
<dbReference type="InterPro" id="IPR036068">
    <property type="entry name" value="Nicotinate_pribotase-like_C"/>
</dbReference>
<dbReference type="Gene3D" id="3.20.20.70">
    <property type="entry name" value="Aldolase class I"/>
    <property type="match status" value="1"/>
</dbReference>
<dbReference type="InterPro" id="IPR027277">
    <property type="entry name" value="NadC/ModD"/>
</dbReference>
<dbReference type="OrthoDB" id="9782546at2"/>
<evidence type="ECO:0000256" key="5">
    <source>
        <dbReference type="ARBA" id="ARBA00011944"/>
    </source>
</evidence>
<gene>
    <name evidence="16" type="primary">nadC</name>
    <name evidence="16" type="ORF">FYJ27_05495</name>
</gene>
<name>A0A844FGT0_9FIRM</name>
<comment type="similarity">
    <text evidence="3 12">Belongs to the NadC/ModD family.</text>
</comment>
<sequence length="278" mass="30526">MNWLIIDSIIESALKEDSSFRDITTSSIIDPSSKCKIDLIAKENGIIAGLPIFKRVFYILGEVNIELYLNDGDYVETGQSIGCIYGNTHNILVGERIALNFLQRMSGIATVTNKAVNLVHGTKAKILDTRKTTPNLRILEKYAVTVGGGYNHRFNLSDGILIKDNHINAAGSITEAIMKVKNNIPFGRKIEVETENLEQVKEALAANADIIMLDNMSIDTMKKAVDIISNKCATEASGNISLDNIRTVANTGVDFISLGMLTHSIHSLDISMKNLSWI</sequence>
<dbReference type="UniPathway" id="UPA00253">
    <property type="reaction ID" value="UER00331"/>
</dbReference>
<evidence type="ECO:0000256" key="12">
    <source>
        <dbReference type="PIRNR" id="PIRNR006250"/>
    </source>
</evidence>
<comment type="subunit">
    <text evidence="4">Hexamer formed by 3 homodimers.</text>
</comment>
<feature type="binding site" evidence="13">
    <location>
        <position position="193"/>
    </location>
    <ligand>
        <name>substrate</name>
    </ligand>
</feature>
<dbReference type="InterPro" id="IPR013785">
    <property type="entry name" value="Aldolase_TIM"/>
</dbReference>
<feature type="binding site" evidence="13">
    <location>
        <begin position="237"/>
        <end position="239"/>
    </location>
    <ligand>
        <name>substrate</name>
    </ligand>
</feature>
<dbReference type="Proteomes" id="UP000462760">
    <property type="component" value="Unassembled WGS sequence"/>
</dbReference>
<dbReference type="SUPFAM" id="SSF51690">
    <property type="entry name" value="Nicotinate/Quinolinate PRTase C-terminal domain-like"/>
    <property type="match status" value="1"/>
</dbReference>
<evidence type="ECO:0000256" key="2">
    <source>
        <dbReference type="ARBA" id="ARBA00004893"/>
    </source>
</evidence>
<feature type="binding site" evidence="13">
    <location>
        <position position="163"/>
    </location>
    <ligand>
        <name>substrate</name>
    </ligand>
</feature>
<dbReference type="NCBIfam" id="TIGR00078">
    <property type="entry name" value="nadC"/>
    <property type="match status" value="1"/>
</dbReference>
<dbReference type="Pfam" id="PF02749">
    <property type="entry name" value="QRPTase_N"/>
    <property type="match status" value="1"/>
</dbReference>
<evidence type="ECO:0000256" key="13">
    <source>
        <dbReference type="PIRSR" id="PIRSR006250-1"/>
    </source>
</evidence>
<dbReference type="GO" id="GO:0034213">
    <property type="term" value="P:quinolinate catabolic process"/>
    <property type="evidence" value="ECO:0007669"/>
    <property type="project" value="TreeGrafter"/>
</dbReference>
<evidence type="ECO:0000313" key="16">
    <source>
        <dbReference type="EMBL" id="MSS43186.1"/>
    </source>
</evidence>
<evidence type="ECO:0000256" key="1">
    <source>
        <dbReference type="ARBA" id="ARBA00003237"/>
    </source>
</evidence>
<dbReference type="GO" id="GO:0004514">
    <property type="term" value="F:nicotinate-nucleotide diphosphorylase (carboxylating) activity"/>
    <property type="evidence" value="ECO:0007669"/>
    <property type="project" value="UniProtKB-EC"/>
</dbReference>
<dbReference type="PIRSF" id="PIRSF006250">
    <property type="entry name" value="NadC_ModD"/>
    <property type="match status" value="1"/>
</dbReference>
<dbReference type="FunFam" id="3.20.20.70:FF:000030">
    <property type="entry name" value="Nicotinate-nucleotide pyrophosphorylase, carboxylating"/>
    <property type="match status" value="1"/>
</dbReference>
<dbReference type="SUPFAM" id="SSF54675">
    <property type="entry name" value="Nicotinate/Quinolinate PRTase N-terminal domain-like"/>
    <property type="match status" value="1"/>
</dbReference>
<evidence type="ECO:0000256" key="11">
    <source>
        <dbReference type="ARBA" id="ARBA00069173"/>
    </source>
</evidence>
<evidence type="ECO:0000256" key="9">
    <source>
        <dbReference type="ARBA" id="ARBA00033102"/>
    </source>
</evidence>
<dbReference type="PANTHER" id="PTHR32179">
    <property type="entry name" value="NICOTINATE-NUCLEOTIDE PYROPHOSPHORYLASE [CARBOXYLATING]"/>
    <property type="match status" value="1"/>
</dbReference>
<dbReference type="InterPro" id="IPR022412">
    <property type="entry name" value="Quinolinate_PRibosylTrfase_N"/>
</dbReference>
<dbReference type="InterPro" id="IPR037128">
    <property type="entry name" value="Quinolinate_PRibosylTase_N_sf"/>
</dbReference>
<evidence type="ECO:0000259" key="15">
    <source>
        <dbReference type="Pfam" id="PF02749"/>
    </source>
</evidence>
<reference evidence="16 17" key="1">
    <citation type="submission" date="2019-08" db="EMBL/GenBank/DDBJ databases">
        <title>In-depth cultivation of the pig gut microbiome towards novel bacterial diversity and tailored functional studies.</title>
        <authorList>
            <person name="Wylensek D."/>
            <person name="Hitch T.C.A."/>
            <person name="Clavel T."/>
        </authorList>
    </citation>
    <scope>NUCLEOTIDE SEQUENCE [LARGE SCALE GENOMIC DNA]</scope>
    <source>
        <strain evidence="16 17">Med78-601-WT-4W-RMD-3</strain>
    </source>
</reference>
<dbReference type="Pfam" id="PF01729">
    <property type="entry name" value="QRPTase_C"/>
    <property type="match status" value="1"/>
</dbReference>
<dbReference type="Gene3D" id="3.90.1170.20">
    <property type="entry name" value="Quinolinate phosphoribosyl transferase, N-terminal domain"/>
    <property type="match status" value="1"/>
</dbReference>
<protein>
    <recommendedName>
        <fullName evidence="11">Probable nicotinate-nucleotide pyrophosphorylase [carboxylating]</fullName>
        <ecNumber evidence="5">2.4.2.19</ecNumber>
    </recommendedName>
    <alternativeName>
        <fullName evidence="9">Quinolinate phosphoribosyltransferase [decarboxylating]</fullName>
    </alternativeName>
</protein>
<evidence type="ECO:0000256" key="8">
    <source>
        <dbReference type="ARBA" id="ARBA00022679"/>
    </source>
</evidence>
<evidence type="ECO:0000256" key="6">
    <source>
        <dbReference type="ARBA" id="ARBA00022642"/>
    </source>
</evidence>
<evidence type="ECO:0000256" key="7">
    <source>
        <dbReference type="ARBA" id="ARBA00022676"/>
    </source>
</evidence>
<dbReference type="GO" id="GO:0009435">
    <property type="term" value="P:NAD+ biosynthetic process"/>
    <property type="evidence" value="ECO:0007669"/>
    <property type="project" value="UniProtKB-UniPathway"/>
</dbReference>
<feature type="domain" description="Quinolinate phosphoribosyl transferase C-terminal" evidence="14">
    <location>
        <begin position="108"/>
        <end position="273"/>
    </location>
</feature>
<proteinExistence type="inferred from homology"/>
<comment type="function">
    <text evidence="1">Involved in the catabolism of quinolinic acid (QA).</text>
</comment>
<evidence type="ECO:0000256" key="10">
    <source>
        <dbReference type="ARBA" id="ARBA00047445"/>
    </source>
</evidence>
<keyword evidence="6" id="KW-0662">Pyridine nucleotide biosynthesis</keyword>
<feature type="binding site" evidence="13">
    <location>
        <begin position="129"/>
        <end position="131"/>
    </location>
    <ligand>
        <name>substrate</name>
    </ligand>
</feature>
<comment type="catalytic activity">
    <reaction evidence="10">
        <text>nicotinate beta-D-ribonucleotide + CO2 + diphosphate = quinolinate + 5-phospho-alpha-D-ribose 1-diphosphate + 2 H(+)</text>
        <dbReference type="Rhea" id="RHEA:12733"/>
        <dbReference type="ChEBI" id="CHEBI:15378"/>
        <dbReference type="ChEBI" id="CHEBI:16526"/>
        <dbReference type="ChEBI" id="CHEBI:29959"/>
        <dbReference type="ChEBI" id="CHEBI:33019"/>
        <dbReference type="ChEBI" id="CHEBI:57502"/>
        <dbReference type="ChEBI" id="CHEBI:58017"/>
        <dbReference type="EC" id="2.4.2.19"/>
    </reaction>
</comment>
<dbReference type="CDD" id="cd01572">
    <property type="entry name" value="QPRTase"/>
    <property type="match status" value="1"/>
</dbReference>
<evidence type="ECO:0000259" key="14">
    <source>
        <dbReference type="Pfam" id="PF01729"/>
    </source>
</evidence>
<feature type="binding site" evidence="13">
    <location>
        <begin position="258"/>
        <end position="260"/>
    </location>
    <ligand>
        <name>substrate</name>
    </ligand>
</feature>
<feature type="binding site" evidence="13">
    <location>
        <position position="153"/>
    </location>
    <ligand>
        <name>substrate</name>
    </ligand>
</feature>
<feature type="binding site" evidence="13">
    <location>
        <position position="96"/>
    </location>
    <ligand>
        <name>substrate</name>
    </ligand>
</feature>
<comment type="pathway">
    <text evidence="2">Cofactor biosynthesis; NAD(+) biosynthesis; nicotinate D-ribonucleotide from quinolinate: step 1/1.</text>
</comment>
<dbReference type="InterPro" id="IPR002638">
    <property type="entry name" value="Quinolinate_PRibosylTrfase_C"/>
</dbReference>
<evidence type="ECO:0000256" key="3">
    <source>
        <dbReference type="ARBA" id="ARBA00009400"/>
    </source>
</evidence>
<dbReference type="AlphaFoldDB" id="A0A844FGT0"/>
<dbReference type="EC" id="2.4.2.19" evidence="5"/>
<dbReference type="PANTHER" id="PTHR32179:SF3">
    <property type="entry name" value="NICOTINATE-NUCLEOTIDE PYROPHOSPHORYLASE [CARBOXYLATING]"/>
    <property type="match status" value="1"/>
</dbReference>
<organism evidence="16 17">
    <name type="scientific">Anaerosalibacter bizertensis</name>
    <dbReference type="NCBI Taxonomy" id="932217"/>
    <lineage>
        <taxon>Bacteria</taxon>
        <taxon>Bacillati</taxon>
        <taxon>Bacillota</taxon>
        <taxon>Tissierellia</taxon>
        <taxon>Tissierellales</taxon>
        <taxon>Sporanaerobacteraceae</taxon>
        <taxon>Anaerosalibacter</taxon>
    </lineage>
</organism>
<feature type="binding site" evidence="13">
    <location>
        <position position="214"/>
    </location>
    <ligand>
        <name>substrate</name>
    </ligand>
</feature>
<dbReference type="FunFam" id="3.90.1170.20:FF:000001">
    <property type="entry name" value="Nicotinate-nucleotide diphosphorylase (Carboxylating)"/>
    <property type="match status" value="1"/>
</dbReference>
<dbReference type="InterPro" id="IPR004393">
    <property type="entry name" value="NadC"/>
</dbReference>
<keyword evidence="7 12" id="KW-0328">Glycosyltransferase</keyword>
<feature type="domain" description="Quinolinate phosphoribosyl transferase N-terminal" evidence="15">
    <location>
        <begin position="22"/>
        <end position="106"/>
    </location>
</feature>
<comment type="caution">
    <text evidence="16">The sequence shown here is derived from an EMBL/GenBank/DDBJ whole genome shotgun (WGS) entry which is preliminary data.</text>
</comment>
<evidence type="ECO:0000256" key="4">
    <source>
        <dbReference type="ARBA" id="ARBA00011218"/>
    </source>
</evidence>
<dbReference type="EMBL" id="VULR01000006">
    <property type="protein sequence ID" value="MSS43186.1"/>
    <property type="molecule type" value="Genomic_DNA"/>
</dbReference>
<accession>A0A844FGT0</accession>